<proteinExistence type="predicted"/>
<comment type="caution">
    <text evidence="2">The sequence shown here is derived from an EMBL/GenBank/DDBJ whole genome shotgun (WGS) entry which is preliminary data.</text>
</comment>
<dbReference type="EMBL" id="LRPY01000169">
    <property type="protein sequence ID" value="KXA18644.1"/>
    <property type="molecule type" value="Genomic_DNA"/>
</dbReference>
<feature type="domain" description="HTH cro/C1-type" evidence="1">
    <location>
        <begin position="6"/>
        <end position="61"/>
    </location>
</feature>
<dbReference type="SUPFAM" id="SSF47413">
    <property type="entry name" value="lambda repressor-like DNA-binding domains"/>
    <property type="match status" value="1"/>
</dbReference>
<protein>
    <recommendedName>
        <fullName evidence="1">HTH cro/C1-type domain-containing protein</fullName>
    </recommendedName>
</protein>
<dbReference type="Proteomes" id="UP000070401">
    <property type="component" value="Unassembled WGS sequence"/>
</dbReference>
<dbReference type="AlphaFoldDB" id="A0A133NQS0"/>
<keyword evidence="3" id="KW-1185">Reference proteome</keyword>
<dbReference type="PROSITE" id="PS50943">
    <property type="entry name" value="HTH_CROC1"/>
    <property type="match status" value="1"/>
</dbReference>
<name>A0A133NQS0_FUSNU</name>
<dbReference type="Pfam" id="PF13443">
    <property type="entry name" value="HTH_26"/>
    <property type="match status" value="1"/>
</dbReference>
<dbReference type="InterPro" id="IPR001387">
    <property type="entry name" value="Cro/C1-type_HTH"/>
</dbReference>
<dbReference type="PANTHER" id="PTHR37301">
    <property type="entry name" value="DNA-BINDING PROTEIN-RELATED"/>
    <property type="match status" value="1"/>
</dbReference>
<dbReference type="PATRIC" id="fig|851.8.peg.1707"/>
<dbReference type="Gene3D" id="1.10.260.40">
    <property type="entry name" value="lambda repressor-like DNA-binding domains"/>
    <property type="match status" value="1"/>
</dbReference>
<sequence length="74" mass="8690">MIKFKIHILMAEKRMTQKDVMEATGITTTVMNKYYYGTIVRIPTLHIDKLCKLFNCQPNDLFEYVPDSENSTQE</sequence>
<evidence type="ECO:0000313" key="2">
    <source>
        <dbReference type="EMBL" id="KXA18644.1"/>
    </source>
</evidence>
<evidence type="ECO:0000259" key="1">
    <source>
        <dbReference type="PROSITE" id="PS50943"/>
    </source>
</evidence>
<dbReference type="CDD" id="cd00093">
    <property type="entry name" value="HTH_XRE"/>
    <property type="match status" value="1"/>
</dbReference>
<reference evidence="3" key="1">
    <citation type="submission" date="2016-01" db="EMBL/GenBank/DDBJ databases">
        <authorList>
            <person name="Mitreva M."/>
            <person name="Pepin K.H."/>
            <person name="Mihindukulasuriya K.A."/>
            <person name="Fulton R."/>
            <person name="Fronick C."/>
            <person name="O'Laughlin M."/>
            <person name="Miner T."/>
            <person name="Herter B."/>
            <person name="Rosa B.A."/>
            <person name="Cordes M."/>
            <person name="Tomlinson C."/>
            <person name="Wollam A."/>
            <person name="Palsikar V.B."/>
            <person name="Mardis E.R."/>
            <person name="Wilson R.K."/>
        </authorList>
    </citation>
    <scope>NUCLEOTIDE SEQUENCE [LARGE SCALE GENOMIC DNA]</scope>
    <source>
        <strain evidence="3">MJR7757B</strain>
    </source>
</reference>
<gene>
    <name evidence="2" type="ORF">HMPREF3221_01695</name>
</gene>
<dbReference type="RefSeq" id="WP_060798665.1">
    <property type="nucleotide sequence ID" value="NZ_KQ956738.1"/>
</dbReference>
<accession>A0A133NQS0</accession>
<evidence type="ECO:0000313" key="3">
    <source>
        <dbReference type="Proteomes" id="UP000070401"/>
    </source>
</evidence>
<organism evidence="2 3">
    <name type="scientific">Fusobacterium nucleatum</name>
    <dbReference type="NCBI Taxonomy" id="851"/>
    <lineage>
        <taxon>Bacteria</taxon>
        <taxon>Fusobacteriati</taxon>
        <taxon>Fusobacteriota</taxon>
        <taxon>Fusobacteriia</taxon>
        <taxon>Fusobacteriales</taxon>
        <taxon>Fusobacteriaceae</taxon>
        <taxon>Fusobacterium</taxon>
    </lineage>
</organism>
<dbReference type="GO" id="GO:0003677">
    <property type="term" value="F:DNA binding"/>
    <property type="evidence" value="ECO:0007669"/>
    <property type="project" value="InterPro"/>
</dbReference>
<dbReference type="InterPro" id="IPR010982">
    <property type="entry name" value="Lambda_DNA-bd_dom_sf"/>
</dbReference>
<dbReference type="PANTHER" id="PTHR37301:SF1">
    <property type="entry name" value="DNA-BINDING PROTEIN"/>
    <property type="match status" value="1"/>
</dbReference>